<dbReference type="Pfam" id="PF00646">
    <property type="entry name" value="F-box"/>
    <property type="match status" value="1"/>
</dbReference>
<evidence type="ECO:0000259" key="2">
    <source>
        <dbReference type="PROSITE" id="PS50181"/>
    </source>
</evidence>
<feature type="region of interest" description="Disordered" evidence="1">
    <location>
        <begin position="262"/>
        <end position="315"/>
    </location>
</feature>
<dbReference type="SUPFAM" id="SSF81383">
    <property type="entry name" value="F-box domain"/>
    <property type="match status" value="1"/>
</dbReference>
<feature type="compositionally biased region" description="Low complexity" evidence="1">
    <location>
        <begin position="292"/>
        <end position="315"/>
    </location>
</feature>
<feature type="compositionally biased region" description="Basic and acidic residues" evidence="1">
    <location>
        <begin position="281"/>
        <end position="291"/>
    </location>
</feature>
<proteinExistence type="predicted"/>
<evidence type="ECO:0000313" key="4">
    <source>
        <dbReference type="Proteomes" id="UP000717515"/>
    </source>
</evidence>
<dbReference type="SMART" id="SM00256">
    <property type="entry name" value="FBOX"/>
    <property type="match status" value="1"/>
</dbReference>
<feature type="region of interest" description="Disordered" evidence="1">
    <location>
        <begin position="36"/>
        <end position="65"/>
    </location>
</feature>
<reference evidence="3" key="1">
    <citation type="submission" date="2021-07" db="EMBL/GenBank/DDBJ databases">
        <title>Draft genome of Mortierella alpina, strain LL118, isolated from an aspen leaf litter sample.</title>
        <authorList>
            <person name="Yang S."/>
            <person name="Vinatzer B.A."/>
        </authorList>
    </citation>
    <scope>NUCLEOTIDE SEQUENCE</scope>
    <source>
        <strain evidence="3">LL118</strain>
    </source>
</reference>
<dbReference type="EMBL" id="JAIFTL010000056">
    <property type="protein sequence ID" value="KAG9324783.1"/>
    <property type="molecule type" value="Genomic_DNA"/>
</dbReference>
<organism evidence="3 4">
    <name type="scientific">Mortierella alpina</name>
    <name type="common">Oleaginous fungus</name>
    <name type="synonym">Mortierella renispora</name>
    <dbReference type="NCBI Taxonomy" id="64518"/>
    <lineage>
        <taxon>Eukaryota</taxon>
        <taxon>Fungi</taxon>
        <taxon>Fungi incertae sedis</taxon>
        <taxon>Mucoromycota</taxon>
        <taxon>Mortierellomycotina</taxon>
        <taxon>Mortierellomycetes</taxon>
        <taxon>Mortierellales</taxon>
        <taxon>Mortierellaceae</taxon>
        <taxon>Mortierella</taxon>
    </lineage>
</organism>
<name>A0A9P8A5P6_MORAP</name>
<dbReference type="PROSITE" id="PS50181">
    <property type="entry name" value="FBOX"/>
    <property type="match status" value="1"/>
</dbReference>
<feature type="domain" description="F-box" evidence="2">
    <location>
        <begin position="151"/>
        <end position="198"/>
    </location>
</feature>
<accession>A0A9P8A5P6</accession>
<dbReference type="AlphaFoldDB" id="A0A9P8A5P6"/>
<dbReference type="InterPro" id="IPR001810">
    <property type="entry name" value="F-box_dom"/>
</dbReference>
<comment type="caution">
    <text evidence="3">The sequence shown here is derived from an EMBL/GenBank/DDBJ whole genome shotgun (WGS) entry which is preliminary data.</text>
</comment>
<dbReference type="CDD" id="cd09917">
    <property type="entry name" value="F-box_SF"/>
    <property type="match status" value="1"/>
</dbReference>
<evidence type="ECO:0000256" key="1">
    <source>
        <dbReference type="SAM" id="MobiDB-lite"/>
    </source>
</evidence>
<dbReference type="InterPro" id="IPR036047">
    <property type="entry name" value="F-box-like_dom_sf"/>
</dbReference>
<gene>
    <name evidence="3" type="ORF">KVV02_004656</name>
</gene>
<sequence>MMSLPQVCKTLHRHLAHQLPPDIQYQIGCLPHQGHHINARSTSSSDSHTGDNNDGDNESNSNSNMDLLAMTGYRGATQSPLIESLKKKSSAATLLSPLSLSTATLGGSTSSTVTLSNPSCVPSASASASTQTQTQWSLKRTSKHIPYYASCFSPCDLPTEIFICLLEFLSPGDLWKLSQVSRSMQLLVAACMSKIQRFKYGAVRILHQEHAEALPDLSPPRKHTVYEHTAFGASAQVQSRSAYWTAQAEYLVSTIIEGTAYEPRPLPSAGDKGKGLVGPKFAHETRGEQHWPSDSTGPSEPETTPTSSETQAPTSVLVPTTAAVAAASESLSSSTITSLIRFTPSAAPSSSSLSVMQGEHGEEAPINGIEDKDASPLPMERLDAMVDLLFDPNIVQLSHRRAIINCARYVSASIEASFKRVAKTQDLPNDWLHKRFHKHFLVDLGPYLTLFSSTLEEEEEEDDGLGPVSVMYPVAGTTKSKGISAPRRLGNYFQVMLWHRCISDLISLYHRVQTRHMDSAAATCCSQHTRRRHSTRKVSTVCRHQDPWTRRRRDSTAVTAAASLTSDYPFCCNAHSLVFTTQYPFSFVPYSVRVHIRRLVQKVQSVSNRSSILSAALGGGGGGGQGENAGPRQKVQYTGPASKLRFCDGSLRASNPKHSYEGTAYDEDEVLVHRRYRIEEQIRQDSRDKQELLALCHMACGLFLTEDHRSPNAPTTIMSLLRQGSPWGKGVWQEGEWRHAAIDLCQKSNKATTSNLSMGSDQAVKDQGRWQRMCLATIEFLAHENLTWGGNRTNAELSRLRATGNESAWIYYE</sequence>
<protein>
    <recommendedName>
        <fullName evidence="2">F-box domain-containing protein</fullName>
    </recommendedName>
</protein>
<dbReference type="Proteomes" id="UP000717515">
    <property type="component" value="Unassembled WGS sequence"/>
</dbReference>
<evidence type="ECO:0000313" key="3">
    <source>
        <dbReference type="EMBL" id="KAG9324783.1"/>
    </source>
</evidence>